<gene>
    <name evidence="2" type="ORF">OO7_02536</name>
</gene>
<protein>
    <recommendedName>
        <fullName evidence="4">DUF2569 domain-containing protein</fullName>
    </recommendedName>
</protein>
<dbReference type="HOGENOM" id="CLU_108010_1_0_6"/>
<proteinExistence type="predicted"/>
<dbReference type="EMBL" id="AKKN01000003">
    <property type="protein sequence ID" value="EKT60930.1"/>
    <property type="molecule type" value="Genomic_DNA"/>
</dbReference>
<evidence type="ECO:0008006" key="4">
    <source>
        <dbReference type="Google" id="ProtNLM"/>
    </source>
</evidence>
<keyword evidence="1" id="KW-0812">Transmembrane</keyword>
<feature type="transmembrane region" description="Helical" evidence="1">
    <location>
        <begin position="77"/>
        <end position="101"/>
    </location>
</feature>
<keyword evidence="1" id="KW-0472">Membrane</keyword>
<reference evidence="2 3" key="1">
    <citation type="journal article" date="2012" name="BMC Genomics">
        <title>Comparative genomics of bacteria in the genus Providencia isolated from wild Drosophila melanogaster.</title>
        <authorList>
            <person name="Galac M.R."/>
            <person name="Lazzaro B.P."/>
        </authorList>
    </citation>
    <scope>NUCLEOTIDE SEQUENCE [LARGE SCALE GENOMIC DNA]</scope>
    <source>
        <strain evidence="2 3">DSM 19967</strain>
    </source>
</reference>
<evidence type="ECO:0000256" key="1">
    <source>
        <dbReference type="SAM" id="Phobius"/>
    </source>
</evidence>
<dbReference type="OrthoDB" id="9155572at2"/>
<dbReference type="InterPro" id="IPR019690">
    <property type="entry name" value="DUF2569"/>
</dbReference>
<name>K8WXK6_9GAMM</name>
<dbReference type="AlphaFoldDB" id="K8WXK6"/>
<evidence type="ECO:0000313" key="3">
    <source>
        <dbReference type="Proteomes" id="UP000010290"/>
    </source>
</evidence>
<dbReference type="PATRIC" id="fig|1141660.3.peg.509"/>
<feature type="transmembrane region" description="Helical" evidence="1">
    <location>
        <begin position="108"/>
        <end position="131"/>
    </location>
</feature>
<feature type="transmembrane region" description="Helical" evidence="1">
    <location>
        <begin position="21"/>
        <end position="42"/>
    </location>
</feature>
<organism evidence="2 3">
    <name type="scientific">Providencia sneebia DSM 19967</name>
    <dbReference type="NCBI Taxonomy" id="1141660"/>
    <lineage>
        <taxon>Bacteria</taxon>
        <taxon>Pseudomonadati</taxon>
        <taxon>Pseudomonadota</taxon>
        <taxon>Gammaproteobacteria</taxon>
        <taxon>Enterobacterales</taxon>
        <taxon>Morganellaceae</taxon>
        <taxon>Providencia</taxon>
    </lineage>
</organism>
<evidence type="ECO:0000313" key="2">
    <source>
        <dbReference type="EMBL" id="EKT60930.1"/>
    </source>
</evidence>
<accession>K8WXK6</accession>
<keyword evidence="3" id="KW-1185">Reference proteome</keyword>
<dbReference type="Proteomes" id="UP000010290">
    <property type="component" value="Chromosome"/>
</dbReference>
<sequence>MDVNQPIMSEAKVVSPVIEKPTLQGISGWLILPVIGLFYMFYQLVMMSLTDIHQVQIVWPLATNTDSYFYVPMFEGAFYSLQVGYGVLAALLIWTLIAALLWQRKAKVLFIATMLLYTLIAVTSHFIFPYLFNMEIIYSHISEVIGAVIYCFIWGPYFGFSERVKQTFIR</sequence>
<dbReference type="Pfam" id="PF10754">
    <property type="entry name" value="DUF2569"/>
    <property type="match status" value="1"/>
</dbReference>
<feature type="transmembrane region" description="Helical" evidence="1">
    <location>
        <begin position="137"/>
        <end position="160"/>
    </location>
</feature>
<comment type="caution">
    <text evidence="2">The sequence shown here is derived from an EMBL/GenBank/DDBJ whole genome shotgun (WGS) entry which is preliminary data.</text>
</comment>
<keyword evidence="1" id="KW-1133">Transmembrane helix</keyword>
<dbReference type="RefSeq" id="WP_008914388.1">
    <property type="nucleotide sequence ID" value="NZ_CM001773.1"/>
</dbReference>